<evidence type="ECO:0000313" key="3">
    <source>
        <dbReference type="Proteomes" id="UP001597509"/>
    </source>
</evidence>
<dbReference type="InterPro" id="IPR001296">
    <property type="entry name" value="Glyco_trans_1"/>
</dbReference>
<dbReference type="Proteomes" id="UP001597509">
    <property type="component" value="Unassembled WGS sequence"/>
</dbReference>
<accession>A0ABW5Z0L4</accession>
<organism evidence="2 3">
    <name type="scientific">Sphingobacterium anhuiense</name>
    <dbReference type="NCBI Taxonomy" id="493780"/>
    <lineage>
        <taxon>Bacteria</taxon>
        <taxon>Pseudomonadati</taxon>
        <taxon>Bacteroidota</taxon>
        <taxon>Sphingobacteriia</taxon>
        <taxon>Sphingobacteriales</taxon>
        <taxon>Sphingobacteriaceae</taxon>
        <taxon>Sphingobacterium</taxon>
    </lineage>
</organism>
<dbReference type="PANTHER" id="PTHR12526:SF630">
    <property type="entry name" value="GLYCOSYLTRANSFERASE"/>
    <property type="match status" value="1"/>
</dbReference>
<dbReference type="CDD" id="cd03801">
    <property type="entry name" value="GT4_PimA-like"/>
    <property type="match status" value="1"/>
</dbReference>
<feature type="domain" description="Glycosyl transferase family 1" evidence="1">
    <location>
        <begin position="164"/>
        <end position="318"/>
    </location>
</feature>
<keyword evidence="2" id="KW-0328">Glycosyltransferase</keyword>
<dbReference type="Gene3D" id="3.40.50.2000">
    <property type="entry name" value="Glycogen Phosphorylase B"/>
    <property type="match status" value="2"/>
</dbReference>
<evidence type="ECO:0000313" key="2">
    <source>
        <dbReference type="EMBL" id="MFD2905881.1"/>
    </source>
</evidence>
<protein>
    <submittedName>
        <fullName evidence="2">Glycosyltransferase family 4 protein</fullName>
        <ecNumber evidence="2">2.4.-.-</ecNumber>
    </submittedName>
</protein>
<sequence length="349" mass="40633">MKNNKKVLLYGYLGFLTNQLDGQTIKTRSILKLLELNSSNNNMVVDFFDTQNFKSDKFSFFKSLKKLSKSDIIYYVPAHNNLKYLFPIIFFVSKLFNVKIHYIVVGGWLHDFLKRLPIHRWMLRNIDGIYPQTDELVKLLMDDYAFNNVVKLHNFRFYVPGKKRELHFEKTTFNLVFMARVHPQKGINTLKMLSDKLFEKFANKVSISIYGPILNGYEGDFENILNSSNGILTYKGILPPEDIVDTLKEYDLFLFPTQYYTEGFPGSILESYLAEVPVVVSNWKYAKEFVVDGKSGIIAEFNNSNDFVEKVVFCLTNSFVLSTLKQDVKNIKESFSPEEAWKILRNNIK</sequence>
<proteinExistence type="predicted"/>
<dbReference type="EC" id="2.4.-.-" evidence="2"/>
<comment type="caution">
    <text evidence="2">The sequence shown here is derived from an EMBL/GenBank/DDBJ whole genome shotgun (WGS) entry which is preliminary data.</text>
</comment>
<keyword evidence="3" id="KW-1185">Reference proteome</keyword>
<dbReference type="EMBL" id="JBHUPE010000007">
    <property type="protein sequence ID" value="MFD2905881.1"/>
    <property type="molecule type" value="Genomic_DNA"/>
</dbReference>
<keyword evidence="2" id="KW-0808">Transferase</keyword>
<dbReference type="SUPFAM" id="SSF53756">
    <property type="entry name" value="UDP-Glycosyltransferase/glycogen phosphorylase"/>
    <property type="match status" value="1"/>
</dbReference>
<dbReference type="Pfam" id="PF00534">
    <property type="entry name" value="Glycos_transf_1"/>
    <property type="match status" value="1"/>
</dbReference>
<dbReference type="PANTHER" id="PTHR12526">
    <property type="entry name" value="GLYCOSYLTRANSFERASE"/>
    <property type="match status" value="1"/>
</dbReference>
<dbReference type="GO" id="GO:0016757">
    <property type="term" value="F:glycosyltransferase activity"/>
    <property type="evidence" value="ECO:0007669"/>
    <property type="project" value="UniProtKB-KW"/>
</dbReference>
<reference evidence="3" key="1">
    <citation type="journal article" date="2019" name="Int. J. Syst. Evol. Microbiol.">
        <title>The Global Catalogue of Microorganisms (GCM) 10K type strain sequencing project: providing services to taxonomists for standard genome sequencing and annotation.</title>
        <authorList>
            <consortium name="The Broad Institute Genomics Platform"/>
            <consortium name="The Broad Institute Genome Sequencing Center for Infectious Disease"/>
            <person name="Wu L."/>
            <person name="Ma J."/>
        </authorList>
    </citation>
    <scope>NUCLEOTIDE SEQUENCE [LARGE SCALE GENOMIC DNA]</scope>
    <source>
        <strain evidence="3">KCTC 22209</strain>
    </source>
</reference>
<name>A0ABW5Z0L4_9SPHI</name>
<dbReference type="RefSeq" id="WP_380922780.1">
    <property type="nucleotide sequence ID" value="NZ_JBHUPE010000007.1"/>
</dbReference>
<evidence type="ECO:0000259" key="1">
    <source>
        <dbReference type="Pfam" id="PF00534"/>
    </source>
</evidence>
<gene>
    <name evidence="2" type="ORF">ACFS6I_18275</name>
</gene>